<dbReference type="AlphaFoldDB" id="A0A2A2KJ21"/>
<dbReference type="Proteomes" id="UP000218231">
    <property type="component" value="Unassembled WGS sequence"/>
</dbReference>
<organism evidence="2 3">
    <name type="scientific">Diploscapter pachys</name>
    <dbReference type="NCBI Taxonomy" id="2018661"/>
    <lineage>
        <taxon>Eukaryota</taxon>
        <taxon>Metazoa</taxon>
        <taxon>Ecdysozoa</taxon>
        <taxon>Nematoda</taxon>
        <taxon>Chromadorea</taxon>
        <taxon>Rhabditida</taxon>
        <taxon>Rhabditina</taxon>
        <taxon>Rhabditomorpha</taxon>
        <taxon>Rhabditoidea</taxon>
        <taxon>Rhabditidae</taxon>
        <taxon>Diploscapter</taxon>
    </lineage>
</organism>
<sequence length="86" mass="9510">MQCVVASCLPSSRSTGLRWPSPAQLSVRQGQRGQQADQRSPGTDQQEVAEGFQQARLGVRIRLARLEAAQQRVAEHFEAALVQPRQ</sequence>
<evidence type="ECO:0000313" key="3">
    <source>
        <dbReference type="Proteomes" id="UP000218231"/>
    </source>
</evidence>
<feature type="compositionally biased region" description="Polar residues" evidence="1">
    <location>
        <begin position="36"/>
        <end position="46"/>
    </location>
</feature>
<evidence type="ECO:0000313" key="2">
    <source>
        <dbReference type="EMBL" id="PAV73852.1"/>
    </source>
</evidence>
<protein>
    <submittedName>
        <fullName evidence="2">Uncharacterized protein</fullName>
    </submittedName>
</protein>
<reference evidence="2 3" key="1">
    <citation type="journal article" date="2017" name="Curr. Biol.">
        <title>Genome architecture and evolution of a unichromosomal asexual nematode.</title>
        <authorList>
            <person name="Fradin H."/>
            <person name="Zegar C."/>
            <person name="Gutwein M."/>
            <person name="Lucas J."/>
            <person name="Kovtun M."/>
            <person name="Corcoran D."/>
            <person name="Baugh L.R."/>
            <person name="Kiontke K."/>
            <person name="Gunsalus K."/>
            <person name="Fitch D.H."/>
            <person name="Piano F."/>
        </authorList>
    </citation>
    <scope>NUCLEOTIDE SEQUENCE [LARGE SCALE GENOMIC DNA]</scope>
    <source>
        <strain evidence="2">PF1309</strain>
    </source>
</reference>
<gene>
    <name evidence="2" type="ORF">WR25_25026</name>
</gene>
<evidence type="ECO:0000256" key="1">
    <source>
        <dbReference type="SAM" id="MobiDB-lite"/>
    </source>
</evidence>
<keyword evidence="3" id="KW-1185">Reference proteome</keyword>
<name>A0A2A2KJ21_9BILA</name>
<dbReference type="EMBL" id="LIAE01008468">
    <property type="protein sequence ID" value="PAV73852.1"/>
    <property type="molecule type" value="Genomic_DNA"/>
</dbReference>
<proteinExistence type="predicted"/>
<comment type="caution">
    <text evidence="2">The sequence shown here is derived from an EMBL/GenBank/DDBJ whole genome shotgun (WGS) entry which is preliminary data.</text>
</comment>
<feature type="region of interest" description="Disordered" evidence="1">
    <location>
        <begin position="1"/>
        <end position="48"/>
    </location>
</feature>
<accession>A0A2A2KJ21</accession>